<protein>
    <submittedName>
        <fullName evidence="4">DUF3494 domain-containing protein</fullName>
    </submittedName>
</protein>
<dbReference type="EMBL" id="SMLH01000014">
    <property type="protein sequence ID" value="TDE26870.1"/>
    <property type="molecule type" value="Genomic_DNA"/>
</dbReference>
<organism evidence="4 5">
    <name type="scientific">Flavobacterium ranwuense</name>
    <dbReference type="NCBI Taxonomy" id="2541725"/>
    <lineage>
        <taxon>Bacteria</taxon>
        <taxon>Pseudomonadati</taxon>
        <taxon>Bacteroidota</taxon>
        <taxon>Flavobacteriia</taxon>
        <taxon>Flavobacteriales</taxon>
        <taxon>Flavobacteriaceae</taxon>
        <taxon>Flavobacterium</taxon>
    </lineage>
</organism>
<accession>A0ABY2DN89</accession>
<reference evidence="4 5" key="1">
    <citation type="submission" date="2019-03" db="EMBL/GenBank/DDBJ databases">
        <title>Novel species of Flavobacterium.</title>
        <authorList>
            <person name="Liu Q."/>
            <person name="Xin Y.-H."/>
        </authorList>
    </citation>
    <scope>NUCLEOTIDE SEQUENCE [LARGE SCALE GENOMIC DNA]</scope>
    <source>
        <strain evidence="4 5">LB2P22</strain>
    </source>
</reference>
<comment type="similarity">
    <text evidence="1">Belongs to the ice-binding protein family.</text>
</comment>
<name>A0ABY2DN89_9FLAO</name>
<evidence type="ECO:0000256" key="3">
    <source>
        <dbReference type="SAM" id="SignalP"/>
    </source>
</evidence>
<gene>
    <name evidence="4" type="ORF">E0I61_16035</name>
</gene>
<keyword evidence="5" id="KW-1185">Reference proteome</keyword>
<keyword evidence="2 3" id="KW-0732">Signal</keyword>
<dbReference type="Proteomes" id="UP000294685">
    <property type="component" value="Unassembled WGS sequence"/>
</dbReference>
<dbReference type="InterPro" id="IPR021884">
    <property type="entry name" value="Ice-bd_prot"/>
</dbReference>
<dbReference type="RefSeq" id="WP_132072648.1">
    <property type="nucleotide sequence ID" value="NZ_SMLH01000014.1"/>
</dbReference>
<sequence>MKKIASLLFISFLMMSQIVCAQVGIGTIIPDASSILDLTSISQGLLIPRMTTSDRDFIANPVNGLLIYNTTTSHFNHFDLVWKEYSDYTNYYNSNSTSDVTTTSTSDVVVPGMTIAPLLAGTYEVTFNCSYNNSPTERIVSSGESFPSTMAQEAKSDLELLINQLNSLTVTNSTHLAAFGNGETISPGVYSIAGAASIALNLTLDGHGDSNSIFVIKANGALTAGANTNVILTNGAQARNVFWLAYGAPSFGEKSTMKGNVIAATTGAIAFNAGGNLEGRLLTISGAITFGPAVASIPIGTSPYPLGTLDKFVLYTAAGDVTNTAVSTITGNIGTNSGTFVGFEIATVNGAFVTHTTYTSKTSTTISTPNTNNIIASFSIYQNGVLIPSSSKILTSEAYLGSVSLQTIATILPNQAIDVRWNTDSEKIGMGNRTFTLIKVQ</sequence>
<evidence type="ECO:0000313" key="4">
    <source>
        <dbReference type="EMBL" id="TDE26870.1"/>
    </source>
</evidence>
<feature type="signal peptide" evidence="3">
    <location>
        <begin position="1"/>
        <end position="21"/>
    </location>
</feature>
<evidence type="ECO:0000313" key="5">
    <source>
        <dbReference type="Proteomes" id="UP000294685"/>
    </source>
</evidence>
<proteinExistence type="inferred from homology"/>
<dbReference type="Pfam" id="PF11999">
    <property type="entry name" value="Ice_binding"/>
    <property type="match status" value="1"/>
</dbReference>
<evidence type="ECO:0000256" key="1">
    <source>
        <dbReference type="ARBA" id="ARBA00005445"/>
    </source>
</evidence>
<feature type="chain" id="PRO_5047114432" evidence="3">
    <location>
        <begin position="22"/>
        <end position="441"/>
    </location>
</feature>
<evidence type="ECO:0000256" key="2">
    <source>
        <dbReference type="ARBA" id="ARBA00022729"/>
    </source>
</evidence>
<comment type="caution">
    <text evidence="4">The sequence shown here is derived from an EMBL/GenBank/DDBJ whole genome shotgun (WGS) entry which is preliminary data.</text>
</comment>